<evidence type="ECO:0000313" key="8">
    <source>
        <dbReference type="Proteomes" id="UP001387364"/>
    </source>
</evidence>
<evidence type="ECO:0000313" key="7">
    <source>
        <dbReference type="EMBL" id="WXB94105.1"/>
    </source>
</evidence>
<keyword evidence="4 5" id="KW-0472">Membrane</keyword>
<accession>A0ABZ2N933</accession>
<keyword evidence="3 5" id="KW-1133">Transmembrane helix</keyword>
<dbReference type="Gene3D" id="3.40.1710.10">
    <property type="entry name" value="abc type-2 transporter like domain"/>
    <property type="match status" value="1"/>
</dbReference>
<feature type="transmembrane region" description="Helical" evidence="5">
    <location>
        <begin position="359"/>
        <end position="377"/>
    </location>
</feature>
<evidence type="ECO:0000256" key="1">
    <source>
        <dbReference type="ARBA" id="ARBA00004141"/>
    </source>
</evidence>
<reference evidence="7 8" key="1">
    <citation type="submission" date="2024-02" db="EMBL/GenBank/DDBJ databases">
        <title>Seven novel Bacillus-like species.</title>
        <authorList>
            <person name="Liu G."/>
        </authorList>
    </citation>
    <scope>NUCLEOTIDE SEQUENCE [LARGE SCALE GENOMIC DNA]</scope>
    <source>
        <strain evidence="7 8">FJAT-52991</strain>
    </source>
</reference>
<evidence type="ECO:0000259" key="6">
    <source>
        <dbReference type="Pfam" id="PF12698"/>
    </source>
</evidence>
<feature type="transmembrane region" description="Helical" evidence="5">
    <location>
        <begin position="194"/>
        <end position="216"/>
    </location>
</feature>
<comment type="subcellular location">
    <subcellularLocation>
        <location evidence="1">Membrane</location>
        <topology evidence="1">Multi-pass membrane protein</topology>
    </subcellularLocation>
</comment>
<dbReference type="InterPro" id="IPR051328">
    <property type="entry name" value="T7SS_ABC-Transporter"/>
</dbReference>
<sequence length="391" mass="43218">MSALKNFFQVRETYIGLLAAVAFQVIFFCVWMTAYDGVDDRVGNLKIGIVNDDLVIGEEVTTQMKKNSPFTIKEYQEVEKAKADMEDRKLNMVIHLPAKLTEKVKVGQEVEVVYWINGANAGMGKTMMEGAAHQMTGAVNSHLFVAQKEGMLKQFIPANGTPEAVGDAISQMVGNLNDQLVQPKIKKVNEVKEFAASMVPMMVILASFVGAMVMTMQLQQTADKIKGYYGKWEVFAARQVINIGFSFFLTFITLALMMMFDIQSESSMLVIYLFQSLLFFSFLSLAQMFVYLMGNAGMVFNIIALSLQLVTSGVIVPREMLSDFYSNLGSYLPATYGSDGYFTIIFGGEMSHITSNMQSLLLISLGTMAVTVGAVLLKGIRSKEVVIEKAS</sequence>
<keyword evidence="2 5" id="KW-0812">Transmembrane</keyword>
<evidence type="ECO:0000256" key="3">
    <source>
        <dbReference type="ARBA" id="ARBA00022989"/>
    </source>
</evidence>
<dbReference type="Proteomes" id="UP001387364">
    <property type="component" value="Chromosome"/>
</dbReference>
<evidence type="ECO:0000256" key="2">
    <source>
        <dbReference type="ARBA" id="ARBA00022692"/>
    </source>
</evidence>
<dbReference type="PANTHER" id="PTHR43077">
    <property type="entry name" value="TRANSPORT PERMEASE YVFS-RELATED"/>
    <property type="match status" value="1"/>
</dbReference>
<feature type="domain" description="ABC-2 type transporter transmembrane" evidence="6">
    <location>
        <begin position="25"/>
        <end position="370"/>
    </location>
</feature>
<feature type="transmembrane region" description="Helical" evidence="5">
    <location>
        <begin position="236"/>
        <end position="257"/>
    </location>
</feature>
<name>A0ABZ2N933_9BACI</name>
<dbReference type="Pfam" id="PF12698">
    <property type="entry name" value="ABC2_membrane_3"/>
    <property type="match status" value="1"/>
</dbReference>
<evidence type="ECO:0000256" key="4">
    <source>
        <dbReference type="ARBA" id="ARBA00023136"/>
    </source>
</evidence>
<dbReference type="PANTHER" id="PTHR43077:SF5">
    <property type="entry name" value="PHAGE INFECTION PROTEIN"/>
    <property type="match status" value="1"/>
</dbReference>
<organism evidence="7 8">
    <name type="scientific">Bacillus kandeliae</name>
    <dbReference type="NCBI Taxonomy" id="3129297"/>
    <lineage>
        <taxon>Bacteria</taxon>
        <taxon>Bacillati</taxon>
        <taxon>Bacillota</taxon>
        <taxon>Bacilli</taxon>
        <taxon>Bacillales</taxon>
        <taxon>Bacillaceae</taxon>
        <taxon>Bacillus</taxon>
    </lineage>
</organism>
<proteinExistence type="predicted"/>
<dbReference type="InterPro" id="IPR013525">
    <property type="entry name" value="ABC2_TM"/>
</dbReference>
<feature type="transmembrane region" description="Helical" evidence="5">
    <location>
        <begin position="269"/>
        <end position="292"/>
    </location>
</feature>
<protein>
    <submittedName>
        <fullName evidence="7">ABC transporter permease</fullName>
    </submittedName>
</protein>
<feature type="transmembrane region" description="Helical" evidence="5">
    <location>
        <begin position="298"/>
        <end position="316"/>
    </location>
</feature>
<evidence type="ECO:0000256" key="5">
    <source>
        <dbReference type="SAM" id="Phobius"/>
    </source>
</evidence>
<dbReference type="EMBL" id="CP147404">
    <property type="protein sequence ID" value="WXB94105.1"/>
    <property type="molecule type" value="Genomic_DNA"/>
</dbReference>
<gene>
    <name evidence="7" type="ORF">WDJ61_05620</name>
</gene>
<keyword evidence="8" id="KW-1185">Reference proteome</keyword>
<feature type="transmembrane region" description="Helical" evidence="5">
    <location>
        <begin position="14"/>
        <end position="35"/>
    </location>
</feature>
<dbReference type="RefSeq" id="WP_338753706.1">
    <property type="nucleotide sequence ID" value="NZ_CP147404.1"/>
</dbReference>